<comment type="catalytic activity">
    <reaction evidence="1">
        <text>uridine(55) in tRNA = pseudouridine(55) in tRNA</text>
        <dbReference type="Rhea" id="RHEA:42532"/>
        <dbReference type="Rhea" id="RHEA-COMP:10101"/>
        <dbReference type="Rhea" id="RHEA-COMP:10102"/>
        <dbReference type="ChEBI" id="CHEBI:65314"/>
        <dbReference type="ChEBI" id="CHEBI:65315"/>
        <dbReference type="EC" id="5.4.99.25"/>
    </reaction>
</comment>
<proteinExistence type="inferred from homology"/>
<comment type="similarity">
    <text evidence="2">Belongs to the pseudouridine synthase TruB family. Type 1 subfamily.</text>
</comment>
<keyword evidence="4" id="KW-0819">tRNA processing</keyword>
<dbReference type="Pfam" id="PF01509">
    <property type="entry name" value="TruB_N"/>
    <property type="match status" value="1"/>
</dbReference>
<evidence type="ECO:0000256" key="5">
    <source>
        <dbReference type="ARBA" id="ARBA00023235"/>
    </source>
</evidence>
<reference evidence="7" key="2">
    <citation type="journal article" date="2021" name="Microbiome">
        <title>Successional dynamics and alternative stable states in a saline activated sludge microbial community over 9 years.</title>
        <authorList>
            <person name="Wang Y."/>
            <person name="Ye J."/>
            <person name="Ju F."/>
            <person name="Liu L."/>
            <person name="Boyd J.A."/>
            <person name="Deng Y."/>
            <person name="Parks D.H."/>
            <person name="Jiang X."/>
            <person name="Yin X."/>
            <person name="Woodcroft B.J."/>
            <person name="Tyson G.W."/>
            <person name="Hugenholtz P."/>
            <person name="Polz M.F."/>
            <person name="Zhang T."/>
        </authorList>
    </citation>
    <scope>NUCLEOTIDE SEQUENCE</scope>
    <source>
        <strain evidence="7">HKST-UBA17</strain>
    </source>
</reference>
<sequence length="254" mass="28585">MNGLININKPKCATPLASLHKLRRSISIPDTVKIGYAGRLDPLASGVLLAMIGDTCRERDRFQALEKSYNFRVLLGVHTDSLDPLGIVDEIRISEADPSITTIRKILKKTELIQDQRIPLYSSYTINGTQMYKLARSGDITDIDRPIREISIRSLQLEAQTFVDRDLLIDRFLSEIDQVEGNFRQDDIISRWKSIKKELPSKLHILNCTATVSSGTYIRALAEHIGTDLNTTAIAYDIVRTSVGKFSLSNSFYL</sequence>
<dbReference type="InterPro" id="IPR014780">
    <property type="entry name" value="tRNA_psdUridine_synth_TruB"/>
</dbReference>
<evidence type="ECO:0000256" key="2">
    <source>
        <dbReference type="ARBA" id="ARBA00005642"/>
    </source>
</evidence>
<dbReference type="GO" id="GO:0006400">
    <property type="term" value="P:tRNA modification"/>
    <property type="evidence" value="ECO:0007669"/>
    <property type="project" value="TreeGrafter"/>
</dbReference>
<feature type="domain" description="Pseudouridine synthase II N-terminal" evidence="6">
    <location>
        <begin position="31"/>
        <end position="159"/>
    </location>
</feature>
<dbReference type="GO" id="GO:0003723">
    <property type="term" value="F:RNA binding"/>
    <property type="evidence" value="ECO:0007669"/>
    <property type="project" value="InterPro"/>
</dbReference>
<comment type="caution">
    <text evidence="7">The sequence shown here is derived from an EMBL/GenBank/DDBJ whole genome shotgun (WGS) entry which is preliminary data.</text>
</comment>
<name>A0A955KWW3_9BACT</name>
<evidence type="ECO:0000313" key="8">
    <source>
        <dbReference type="Proteomes" id="UP000741282"/>
    </source>
</evidence>
<evidence type="ECO:0000313" key="7">
    <source>
        <dbReference type="EMBL" id="MCA9376473.1"/>
    </source>
</evidence>
<organism evidence="7 8">
    <name type="scientific">Candidatus Dojkabacteria bacterium</name>
    <dbReference type="NCBI Taxonomy" id="2099670"/>
    <lineage>
        <taxon>Bacteria</taxon>
        <taxon>Candidatus Dojkabacteria</taxon>
    </lineage>
</organism>
<gene>
    <name evidence="7" type="ORF">KC685_00965</name>
</gene>
<dbReference type="AlphaFoldDB" id="A0A955KWW3"/>
<dbReference type="Gene3D" id="3.30.2350.10">
    <property type="entry name" value="Pseudouridine synthase"/>
    <property type="match status" value="1"/>
</dbReference>
<dbReference type="SUPFAM" id="SSF55120">
    <property type="entry name" value="Pseudouridine synthase"/>
    <property type="match status" value="1"/>
</dbReference>
<dbReference type="InterPro" id="IPR002501">
    <property type="entry name" value="PsdUridine_synth_N"/>
</dbReference>
<dbReference type="EMBL" id="JAGQLN010000003">
    <property type="protein sequence ID" value="MCA9376473.1"/>
    <property type="molecule type" value="Genomic_DNA"/>
</dbReference>
<dbReference type="EC" id="5.4.99.25" evidence="3"/>
<dbReference type="GO" id="GO:1990481">
    <property type="term" value="P:mRNA pseudouridine synthesis"/>
    <property type="evidence" value="ECO:0007669"/>
    <property type="project" value="TreeGrafter"/>
</dbReference>
<keyword evidence="5" id="KW-0413">Isomerase</keyword>
<evidence type="ECO:0000259" key="6">
    <source>
        <dbReference type="Pfam" id="PF01509"/>
    </source>
</evidence>
<evidence type="ECO:0000256" key="4">
    <source>
        <dbReference type="ARBA" id="ARBA00022694"/>
    </source>
</evidence>
<dbReference type="PANTHER" id="PTHR13767">
    <property type="entry name" value="TRNA-PSEUDOURIDINE SYNTHASE"/>
    <property type="match status" value="1"/>
</dbReference>
<evidence type="ECO:0000256" key="3">
    <source>
        <dbReference type="ARBA" id="ARBA00012787"/>
    </source>
</evidence>
<accession>A0A955KWW3</accession>
<dbReference type="InterPro" id="IPR020103">
    <property type="entry name" value="PsdUridine_synth_cat_dom_sf"/>
</dbReference>
<dbReference type="PANTHER" id="PTHR13767:SF2">
    <property type="entry name" value="PSEUDOURIDYLATE SYNTHASE TRUB1"/>
    <property type="match status" value="1"/>
</dbReference>
<dbReference type="GO" id="GO:0160148">
    <property type="term" value="F:tRNA pseudouridine(55) synthase activity"/>
    <property type="evidence" value="ECO:0007669"/>
    <property type="project" value="UniProtKB-EC"/>
</dbReference>
<reference evidence="7" key="1">
    <citation type="submission" date="2020-04" db="EMBL/GenBank/DDBJ databases">
        <authorList>
            <person name="Zhang T."/>
        </authorList>
    </citation>
    <scope>NUCLEOTIDE SEQUENCE</scope>
    <source>
        <strain evidence="7">HKST-UBA17</strain>
    </source>
</reference>
<dbReference type="Proteomes" id="UP000741282">
    <property type="component" value="Unassembled WGS sequence"/>
</dbReference>
<evidence type="ECO:0000256" key="1">
    <source>
        <dbReference type="ARBA" id="ARBA00000385"/>
    </source>
</evidence>
<protein>
    <recommendedName>
        <fullName evidence="3">tRNA pseudouridine(55) synthase</fullName>
        <ecNumber evidence="3">5.4.99.25</ecNumber>
    </recommendedName>
</protein>